<dbReference type="RefSeq" id="WP_353388793.1">
    <property type="nucleotide sequence ID" value="NZ_BAABWD010000002.1"/>
</dbReference>
<name>A0ABP9ZRM3_9GAMM</name>
<protein>
    <submittedName>
        <fullName evidence="1">Uncharacterized protein</fullName>
    </submittedName>
</protein>
<accession>A0ABP9ZRM3</accession>
<reference evidence="1 2" key="1">
    <citation type="submission" date="2024-04" db="EMBL/GenBank/DDBJ databases">
        <title>Draft genome sequence of Halopseudomonas sabulinigri NBRC 116187.</title>
        <authorList>
            <person name="Miyakawa T."/>
            <person name="Kusuya Y."/>
            <person name="Miura T."/>
        </authorList>
    </citation>
    <scope>NUCLEOTIDE SEQUENCE [LARGE SCALE GENOMIC DNA]</scope>
    <source>
        <strain evidence="1 2">4NH20-0042</strain>
    </source>
</reference>
<dbReference type="EMBL" id="BAABWD010000002">
    <property type="protein sequence ID" value="GAA6132104.1"/>
    <property type="molecule type" value="Genomic_DNA"/>
</dbReference>
<proteinExistence type="predicted"/>
<organism evidence="1 2">
    <name type="scientific">Halopseudomonas sabulinigri</name>
    <dbReference type="NCBI Taxonomy" id="472181"/>
    <lineage>
        <taxon>Bacteria</taxon>
        <taxon>Pseudomonadati</taxon>
        <taxon>Pseudomonadota</taxon>
        <taxon>Gammaproteobacteria</taxon>
        <taxon>Pseudomonadales</taxon>
        <taxon>Pseudomonadaceae</taxon>
        <taxon>Halopseudomonas</taxon>
    </lineage>
</organism>
<keyword evidence="2" id="KW-1185">Reference proteome</keyword>
<evidence type="ECO:0000313" key="2">
    <source>
        <dbReference type="Proteomes" id="UP001486808"/>
    </source>
</evidence>
<gene>
    <name evidence="1" type="ORF">NBRC116187_24640</name>
</gene>
<sequence>MAYNLHIRKENYWEIDNPKIDKEKWLSLCKADPTMSIQYSVAGINPNKNEEIVVQADNSCTWRSPKSGEEFIFYFSEDGITLGTEDIQIRKAKEIAASLGLKVYGDEGEEY</sequence>
<evidence type="ECO:0000313" key="1">
    <source>
        <dbReference type="EMBL" id="GAA6132104.1"/>
    </source>
</evidence>
<comment type="caution">
    <text evidence="1">The sequence shown here is derived from an EMBL/GenBank/DDBJ whole genome shotgun (WGS) entry which is preliminary data.</text>
</comment>
<dbReference type="Proteomes" id="UP001486808">
    <property type="component" value="Unassembled WGS sequence"/>
</dbReference>